<gene>
    <name evidence="1" type="ORF">NPIL_681651</name>
</gene>
<name>A0A8X6MWB1_NEPPI</name>
<keyword evidence="2" id="KW-1185">Reference proteome</keyword>
<dbReference type="EMBL" id="BMAW01051606">
    <property type="protein sequence ID" value="GFS81487.1"/>
    <property type="molecule type" value="Genomic_DNA"/>
</dbReference>
<accession>A0A8X6MWB1</accession>
<protein>
    <submittedName>
        <fullName evidence="1">Uncharacterized protein</fullName>
    </submittedName>
</protein>
<dbReference type="AlphaFoldDB" id="A0A8X6MWB1"/>
<proteinExistence type="predicted"/>
<organism evidence="1 2">
    <name type="scientific">Nephila pilipes</name>
    <name type="common">Giant wood spider</name>
    <name type="synonym">Nephila maculata</name>
    <dbReference type="NCBI Taxonomy" id="299642"/>
    <lineage>
        <taxon>Eukaryota</taxon>
        <taxon>Metazoa</taxon>
        <taxon>Ecdysozoa</taxon>
        <taxon>Arthropoda</taxon>
        <taxon>Chelicerata</taxon>
        <taxon>Arachnida</taxon>
        <taxon>Araneae</taxon>
        <taxon>Araneomorphae</taxon>
        <taxon>Entelegynae</taxon>
        <taxon>Araneoidea</taxon>
        <taxon>Nephilidae</taxon>
        <taxon>Nephila</taxon>
    </lineage>
</organism>
<reference evidence="1" key="1">
    <citation type="submission" date="2020-08" db="EMBL/GenBank/DDBJ databases">
        <title>Multicomponent nature underlies the extraordinary mechanical properties of spider dragline silk.</title>
        <authorList>
            <person name="Kono N."/>
            <person name="Nakamura H."/>
            <person name="Mori M."/>
            <person name="Yoshida Y."/>
            <person name="Ohtoshi R."/>
            <person name="Malay A.D."/>
            <person name="Moran D.A.P."/>
            <person name="Tomita M."/>
            <person name="Numata K."/>
            <person name="Arakawa K."/>
        </authorList>
    </citation>
    <scope>NUCLEOTIDE SEQUENCE</scope>
</reference>
<dbReference type="Proteomes" id="UP000887013">
    <property type="component" value="Unassembled WGS sequence"/>
</dbReference>
<evidence type="ECO:0000313" key="1">
    <source>
        <dbReference type="EMBL" id="GFS81487.1"/>
    </source>
</evidence>
<sequence length="149" mass="16118">MRFTKRLPKDDLVPFCQSSDATLRAGSVRKTQKRALVAAVLRGGSAAVAYAEAAAAGVRFIAAASGVGYGKRLRRRVCCVYAFKGAAVAVQLRVQFNGSITLLTIDVILDILKLESFYGEVSTLHRVEERSITIFNISPLDTLSINITP</sequence>
<evidence type="ECO:0000313" key="2">
    <source>
        <dbReference type="Proteomes" id="UP000887013"/>
    </source>
</evidence>
<comment type="caution">
    <text evidence="1">The sequence shown here is derived from an EMBL/GenBank/DDBJ whole genome shotgun (WGS) entry which is preliminary data.</text>
</comment>